<dbReference type="InterPro" id="IPR051682">
    <property type="entry name" value="Mito_Persulfide_Diox"/>
</dbReference>
<dbReference type="SMART" id="SM00450">
    <property type="entry name" value="RHOD"/>
    <property type="match status" value="2"/>
</dbReference>
<sequence>MLLERIYDQDLAQAGYFIGCQAKGEAVVVDARRDIDVYLDLAKANGMKIVAVAETHIHADYLSGTRELAAATGAGIYISGEGGTDWQYGFDAERLHDGDAISIGNITIQALHTPGHTPEHLSFLVTDGAFSDQPGYLLSGDFVFAGDLGRPDLLDEAAGGIDTRFEGAKQLFASLRTKFLTLPDHVQVHPGHGSGSACGKALGAIPSTTVGYERLYAWWGKYLAANDEQGFIDELLDGQPDAHAYFGRMKRQNRLGPEVLGERGPLPELDNQAVAVDLAADKVTFVDTRPNAQVHEGTVASALNIPAGNKAASFGAWAYDPETDDRPLVLLAPDQDAAQEMWDHLVRVGIDNIAGYTTGLDGLPTTVPALIRPEELDGFDAALVLDVRNKSEHAAGHIPGSEQLSAGRVLWNLDQLPADGPIVTYCQSGVRNSVAASTLRRAGYNVVELDGSYAAWESWQKAGENAPAR</sequence>
<dbReference type="RefSeq" id="WP_074700761.1">
    <property type="nucleotide sequence ID" value="NZ_CP018863.1"/>
</dbReference>
<evidence type="ECO:0000256" key="1">
    <source>
        <dbReference type="ARBA" id="ARBA00022723"/>
    </source>
</evidence>
<dbReference type="PANTHER" id="PTHR43084">
    <property type="entry name" value="PERSULFIDE DIOXYGENASE ETHE1"/>
    <property type="match status" value="1"/>
</dbReference>
<dbReference type="Proteomes" id="UP000181917">
    <property type="component" value="Unassembled WGS sequence"/>
</dbReference>
<dbReference type="EMBL" id="FNKH01000002">
    <property type="protein sequence ID" value="SDQ78132.1"/>
    <property type="molecule type" value="Genomic_DNA"/>
</dbReference>
<dbReference type="Gene3D" id="3.40.250.10">
    <property type="entry name" value="Rhodanese-like domain"/>
    <property type="match status" value="2"/>
</dbReference>
<accession>A0A1H1DNS1</accession>
<dbReference type="GO" id="GO:0016787">
    <property type="term" value="F:hydrolase activity"/>
    <property type="evidence" value="ECO:0007669"/>
    <property type="project" value="UniProtKB-KW"/>
</dbReference>
<dbReference type="STRING" id="37928.SAMN04489742_2537"/>
<dbReference type="FunFam" id="3.60.15.10:FF:000030">
    <property type="entry name" value="Metallo-beta-lactamase family protein"/>
    <property type="match status" value="1"/>
</dbReference>
<feature type="domain" description="Rhodanese" evidence="2">
    <location>
        <begin position="279"/>
        <end position="372"/>
    </location>
</feature>
<feature type="domain" description="Rhodanese" evidence="2">
    <location>
        <begin position="378"/>
        <end position="458"/>
    </location>
</feature>
<keyword evidence="3" id="KW-0378">Hydrolase</keyword>
<protein>
    <submittedName>
        <fullName evidence="3">Hydroxyacylglutathione hydrolase</fullName>
    </submittedName>
</protein>
<dbReference type="KEGG" id="acry:AC20117_04750"/>
<dbReference type="Pfam" id="PF00753">
    <property type="entry name" value="Lactamase_B"/>
    <property type="match status" value="1"/>
</dbReference>
<dbReference type="InterPro" id="IPR036873">
    <property type="entry name" value="Rhodanese-like_dom_sf"/>
</dbReference>
<keyword evidence="4" id="KW-1185">Reference proteome</keyword>
<dbReference type="OrthoDB" id="3196337at2"/>
<dbReference type="GO" id="GO:0050313">
    <property type="term" value="F:sulfur dioxygenase activity"/>
    <property type="evidence" value="ECO:0007669"/>
    <property type="project" value="InterPro"/>
</dbReference>
<organism evidence="3 4">
    <name type="scientific">Crystallibacter crystallopoietes</name>
    <dbReference type="NCBI Taxonomy" id="37928"/>
    <lineage>
        <taxon>Bacteria</taxon>
        <taxon>Bacillati</taxon>
        <taxon>Actinomycetota</taxon>
        <taxon>Actinomycetes</taxon>
        <taxon>Micrococcales</taxon>
        <taxon>Micrococcaceae</taxon>
        <taxon>Crystallibacter</taxon>
    </lineage>
</organism>
<keyword evidence="1" id="KW-0479">Metal-binding</keyword>
<dbReference type="AlphaFoldDB" id="A0A1H1DNS1"/>
<dbReference type="CDD" id="cd00158">
    <property type="entry name" value="RHOD"/>
    <property type="match status" value="1"/>
</dbReference>
<dbReference type="GO" id="GO:0046872">
    <property type="term" value="F:metal ion binding"/>
    <property type="evidence" value="ECO:0007669"/>
    <property type="project" value="UniProtKB-KW"/>
</dbReference>
<dbReference type="InterPro" id="IPR044528">
    <property type="entry name" value="POD-like_MBL-fold"/>
</dbReference>
<dbReference type="SUPFAM" id="SSF52821">
    <property type="entry name" value="Rhodanese/Cell cycle control phosphatase"/>
    <property type="match status" value="2"/>
</dbReference>
<name>A0A1H1DNS1_9MICC</name>
<dbReference type="PROSITE" id="PS50206">
    <property type="entry name" value="RHODANESE_3"/>
    <property type="match status" value="2"/>
</dbReference>
<dbReference type="InterPro" id="IPR036866">
    <property type="entry name" value="RibonucZ/Hydroxyglut_hydro"/>
</dbReference>
<dbReference type="Gene3D" id="3.60.15.10">
    <property type="entry name" value="Ribonuclease Z/Hydroxyacylglutathione hydrolase-like"/>
    <property type="match status" value="1"/>
</dbReference>
<dbReference type="GO" id="GO:0070813">
    <property type="term" value="P:hydrogen sulfide metabolic process"/>
    <property type="evidence" value="ECO:0007669"/>
    <property type="project" value="TreeGrafter"/>
</dbReference>
<evidence type="ECO:0000313" key="3">
    <source>
        <dbReference type="EMBL" id="SDQ78132.1"/>
    </source>
</evidence>
<gene>
    <name evidence="3" type="ORF">SAMN04489742_2537</name>
</gene>
<dbReference type="Pfam" id="PF00581">
    <property type="entry name" value="Rhodanese"/>
    <property type="match status" value="1"/>
</dbReference>
<dbReference type="InterPro" id="IPR001763">
    <property type="entry name" value="Rhodanese-like_dom"/>
</dbReference>
<dbReference type="CDD" id="cd07724">
    <property type="entry name" value="POD-like_MBL-fold"/>
    <property type="match status" value="1"/>
</dbReference>
<dbReference type="SUPFAM" id="SSF56281">
    <property type="entry name" value="Metallo-hydrolase/oxidoreductase"/>
    <property type="match status" value="1"/>
</dbReference>
<evidence type="ECO:0000259" key="2">
    <source>
        <dbReference type="PROSITE" id="PS50206"/>
    </source>
</evidence>
<evidence type="ECO:0000313" key="4">
    <source>
        <dbReference type="Proteomes" id="UP000181917"/>
    </source>
</evidence>
<dbReference type="GO" id="GO:0006749">
    <property type="term" value="P:glutathione metabolic process"/>
    <property type="evidence" value="ECO:0007669"/>
    <property type="project" value="InterPro"/>
</dbReference>
<dbReference type="PANTHER" id="PTHR43084:SF1">
    <property type="entry name" value="PERSULFIDE DIOXYGENASE ETHE1, MITOCHONDRIAL"/>
    <property type="match status" value="1"/>
</dbReference>
<dbReference type="InterPro" id="IPR001279">
    <property type="entry name" value="Metallo-B-lactamas"/>
</dbReference>
<dbReference type="SMART" id="SM00849">
    <property type="entry name" value="Lactamase_B"/>
    <property type="match status" value="1"/>
</dbReference>
<proteinExistence type="predicted"/>
<reference evidence="3 4" key="1">
    <citation type="submission" date="2016-10" db="EMBL/GenBank/DDBJ databases">
        <authorList>
            <person name="de Groot N.N."/>
        </authorList>
    </citation>
    <scope>NUCLEOTIDE SEQUENCE [LARGE SCALE GENOMIC DNA]</scope>
    <source>
        <strain evidence="3 4">DSM 20117</strain>
    </source>
</reference>